<reference evidence="2 3" key="1">
    <citation type="submission" date="2014-11" db="EMBL/GenBank/DDBJ databases">
        <title>Comparative genomic analysis of Cryptosporidium hominis reveals occurrence of genetic recombination in virulent subtypes.</title>
        <authorList>
            <person name="Guo Y."/>
            <person name="Tang K."/>
            <person name="Frace M."/>
            <person name="Li N."/>
            <person name="Roellig D.M."/>
            <person name="Sammons S."/>
            <person name="Knipe K."/>
            <person name="Rowe L."/>
            <person name="Feng Y."/>
            <person name="Xiao L."/>
        </authorList>
    </citation>
    <scope>NUCLEOTIDE SEQUENCE [LARGE SCALE GENOMIC DNA]</scope>
    <source>
        <strain evidence="2">30976</strain>
    </source>
</reference>
<proteinExistence type="predicted"/>
<sequence>MKGSLIMELNHNRLVEVALNEENELLILRNKLMEVNESNVTSTESIDSLYLTYITLLGYGKEMELGLSYKLLSDKIVGISKMMDNTPFSIGKYLGFTLILSIWILKSQDWYNLDDLSSTDICNVIIKLLVECCNGENVISNEFRDKEKCENLVTSDKSWIEEWGEPTNSYFGARINGEEETVGLIEMNDEIDMNIINIQSHPDFKINKRRRLNGMISGEYEDGFKYIIFEITKINTESLNLLFDKEFSDDLFTAFQNINFQDITQKNIFFNKIFFLNSMICFYRCSGSFLTTALLFKLPRGRYLLESGVEMVADHLLKDIIYSYQGNTSDKTKRMEDHAILALDDISTILWFKTFEAKISIILEGKIQELSNESLEKQEVDKEYQKLELLNDHSELINKVFSKFIDYNLNQSNQIEFLPKIFNRIRVKQVKSILEVINTTFNIPFSSRNHFMAHFHASNISNKQILNLFFNIGYFAQLSIQNCFSEIDIIIPILKTYNSTIFLISRFGESSTKQLFIEELTNGLNHKLTSVDFIQKRIRDLLFSDGKIELCNKSNSLQYSLFKFAYCIILDIKSIILKFNYKQKSPDSKMTKSSLVFNRINTSSQNTFNFEKVIYYKIASFFYTINFINIILDRYSMDPKSQKKPLSIFIENFFLNFLSQDEIKQIYHFINNEINLYNTERKFFDPNLKFEIDFIKKYLSKFSNKNCLLEY</sequence>
<dbReference type="VEuPathDB" id="CryptoDB:Chro.30394"/>
<evidence type="ECO:0000313" key="3">
    <source>
        <dbReference type="Proteomes" id="UP001429100"/>
    </source>
</evidence>
<reference evidence="2 3" key="3">
    <citation type="submission" date="2017-10" db="EMBL/GenBank/DDBJ databases">
        <title>Consistent, comparative and evidence-based genome annotation and re-annotation for the closely-related species, Cryptosporidium parvum, C. hominis and C. tyzzeri.</title>
        <authorList>
            <person name="Baptista R.P."/>
            <person name="Li Y."/>
            <person name="Sateriale A."/>
            <person name="Striepen B."/>
            <person name="Kissinger J.C."/>
        </authorList>
    </citation>
    <scope>NUCLEOTIDE SEQUENCE [LARGE SCALE GENOMIC DNA]</scope>
    <source>
        <strain evidence="2">30976</strain>
    </source>
</reference>
<dbReference type="Proteomes" id="UP001429100">
    <property type="component" value="Unassembled WGS sequence"/>
</dbReference>
<evidence type="ECO:0000313" key="1">
    <source>
        <dbReference type="EMBL" id="CUV05291.1"/>
    </source>
</evidence>
<accession>A0A0S4TE64</accession>
<dbReference type="EMBL" id="JTAI01000031">
    <property type="protein sequence ID" value="PPS93704.1"/>
    <property type="molecule type" value="Genomic_DNA"/>
</dbReference>
<reference evidence="1" key="2">
    <citation type="submission" date="2015-08" db="EMBL/GenBank/DDBJ databases">
        <authorList>
            <person name="Babu N.S."/>
            <person name="Beckwith C.J."/>
            <person name="Beseler K.G."/>
            <person name="Brison A."/>
            <person name="Carone J.V."/>
            <person name="Caskin T.P."/>
            <person name="Diamond M."/>
            <person name="Durham M.E."/>
            <person name="Foxe J.M."/>
            <person name="Go M."/>
            <person name="Henderson B.A."/>
            <person name="Jones I.B."/>
            <person name="McGettigan J.A."/>
            <person name="Micheletti S.J."/>
            <person name="Nasrallah M.E."/>
            <person name="Ortiz D."/>
            <person name="Piller C.R."/>
            <person name="Privatt S.R."/>
            <person name="Schneider S.L."/>
            <person name="Sharp S."/>
            <person name="Smith T.C."/>
            <person name="Stanton J.D."/>
            <person name="Ullery H.E."/>
            <person name="Wilson R.J."/>
            <person name="Serrano M.G."/>
            <person name="Buck G."/>
            <person name="Lee V."/>
            <person name="Wang Y."/>
            <person name="Carvalho R."/>
            <person name="Voegtly L."/>
            <person name="Shi R."/>
            <person name="Duckworth R."/>
            <person name="Johnson A."/>
            <person name="Loviza R."/>
            <person name="Walstead R."/>
            <person name="Shah Z."/>
            <person name="Kiflezghi M."/>
            <person name="Wade K."/>
            <person name="Ball S.L."/>
            <person name="Bradley K.W."/>
            <person name="Asai D.J."/>
            <person name="Bowman C.A."/>
            <person name="Russell D.A."/>
            <person name="Pope W.H."/>
            <person name="Jacobs-Sera D."/>
            <person name="Hendrix R.W."/>
            <person name="Hatfull G.F."/>
        </authorList>
    </citation>
    <scope>NUCLEOTIDE SEQUENCE [LARGE SCALE GENOMIC DNA]</scope>
</reference>
<organism evidence="1">
    <name type="scientific">Cryptosporidium hominis</name>
    <dbReference type="NCBI Taxonomy" id="237895"/>
    <lineage>
        <taxon>Eukaryota</taxon>
        <taxon>Sar</taxon>
        <taxon>Alveolata</taxon>
        <taxon>Apicomplexa</taxon>
        <taxon>Conoidasida</taxon>
        <taxon>Coccidia</taxon>
        <taxon>Eucoccidiorida</taxon>
        <taxon>Eimeriorina</taxon>
        <taxon>Cryptosporidiidae</taxon>
        <taxon>Cryptosporidium</taxon>
    </lineage>
</organism>
<dbReference type="VEuPathDB" id="CryptoDB:CHUDEA3_3490"/>
<dbReference type="Proteomes" id="UP000199752">
    <property type="component" value="Chromosome 3"/>
</dbReference>
<dbReference type="AlphaFoldDB" id="A0A0S4TE64"/>
<evidence type="ECO:0000313" key="2">
    <source>
        <dbReference type="EMBL" id="PPS93704.1"/>
    </source>
</evidence>
<keyword evidence="3" id="KW-1185">Reference proteome</keyword>
<dbReference type="VEuPathDB" id="CryptoDB:ChTU502y2012_313g0060"/>
<dbReference type="EMBL" id="LN877949">
    <property type="protein sequence ID" value="CUV05291.1"/>
    <property type="molecule type" value="Genomic_DNA"/>
</dbReference>
<protein>
    <submittedName>
        <fullName evidence="1">Uncharacterized protein</fullName>
    </submittedName>
</protein>
<gene>
    <name evidence="1" type="ORF">CHUDEA3_3490</name>
    <name evidence="2" type="ORF">GY17_00002578</name>
</gene>
<dbReference type="VEuPathDB" id="CryptoDB:GY17_00002578"/>
<name>A0A0S4TE64_CRYHO</name>